<dbReference type="Proteomes" id="UP000050794">
    <property type="component" value="Unassembled WGS sequence"/>
</dbReference>
<evidence type="ECO:0000313" key="4">
    <source>
        <dbReference type="EMBL" id="VDM44307.1"/>
    </source>
</evidence>
<evidence type="ECO:0000313" key="6">
    <source>
        <dbReference type="WBParaSite" id="TCNE_0001298601-mRNA-1"/>
    </source>
</evidence>
<dbReference type="AlphaFoldDB" id="A0A183UWW6"/>
<proteinExistence type="inferred from homology"/>
<dbReference type="EMBL" id="UYWY01021508">
    <property type="protein sequence ID" value="VDM44307.1"/>
    <property type="molecule type" value="Genomic_DNA"/>
</dbReference>
<dbReference type="SUPFAM" id="SSF53167">
    <property type="entry name" value="Purine and uridine phosphorylases"/>
    <property type="match status" value="1"/>
</dbReference>
<comment type="similarity">
    <text evidence="1">Belongs to the PNP/UDP phosphorylase family.</text>
</comment>
<feature type="binding site" evidence="2">
    <location>
        <position position="82"/>
    </location>
    <ligand>
        <name>phosphate</name>
        <dbReference type="ChEBI" id="CHEBI:43474"/>
    </ligand>
</feature>
<dbReference type="InterPro" id="IPR035994">
    <property type="entry name" value="Nucleoside_phosphorylase_sf"/>
</dbReference>
<reference evidence="4 5" key="2">
    <citation type="submission" date="2018-11" db="EMBL/GenBank/DDBJ databases">
        <authorList>
            <consortium name="Pathogen Informatics"/>
        </authorList>
    </citation>
    <scope>NUCLEOTIDE SEQUENCE [LARGE SCALE GENOMIC DNA]</scope>
</reference>
<dbReference type="Gene3D" id="3.40.50.1580">
    <property type="entry name" value="Nucleoside phosphorylase domain"/>
    <property type="match status" value="1"/>
</dbReference>
<dbReference type="InterPro" id="IPR010059">
    <property type="entry name" value="Uridine_phosphorylase_euk"/>
</dbReference>
<dbReference type="PANTHER" id="PTHR43691:SF11">
    <property type="entry name" value="FI09636P-RELATED"/>
    <property type="match status" value="1"/>
</dbReference>
<dbReference type="Pfam" id="PF01048">
    <property type="entry name" value="PNP_UDP_1"/>
    <property type="match status" value="1"/>
</dbReference>
<dbReference type="GO" id="GO:0009166">
    <property type="term" value="P:nucleotide catabolic process"/>
    <property type="evidence" value="ECO:0007669"/>
    <property type="project" value="InterPro"/>
</dbReference>
<feature type="domain" description="Nucleoside phosphorylase" evidence="3">
    <location>
        <begin position="49"/>
        <end position="291"/>
    </location>
</feature>
<evidence type="ECO:0000259" key="3">
    <source>
        <dbReference type="Pfam" id="PF01048"/>
    </source>
</evidence>
<dbReference type="InterPro" id="IPR000845">
    <property type="entry name" value="Nucleoside_phosphorylase_d"/>
</dbReference>
<evidence type="ECO:0000256" key="2">
    <source>
        <dbReference type="PIRSR" id="PIRSR610059-50"/>
    </source>
</evidence>
<protein>
    <submittedName>
        <fullName evidence="6">Uridine phosphorylase 1</fullName>
    </submittedName>
</protein>
<feature type="binding site" evidence="2">
    <location>
        <position position="204"/>
    </location>
    <ligand>
        <name>substrate</name>
    </ligand>
</feature>
<dbReference type="WBParaSite" id="TCNE_0001298601-mRNA-1">
    <property type="protein sequence ID" value="TCNE_0001298601-mRNA-1"/>
    <property type="gene ID" value="TCNE_0001298601"/>
</dbReference>
<dbReference type="NCBIfam" id="TIGR01719">
    <property type="entry name" value="euk_UDPppase"/>
    <property type="match status" value="1"/>
</dbReference>
<dbReference type="CDD" id="cd17763">
    <property type="entry name" value="UP_hUPP-like"/>
    <property type="match status" value="1"/>
</dbReference>
<feature type="binding site" evidence="2">
    <location>
        <position position="206"/>
    </location>
    <ligand>
        <name>substrate</name>
    </ligand>
</feature>
<dbReference type="GO" id="GO:0004850">
    <property type="term" value="F:uridine phosphorylase activity"/>
    <property type="evidence" value="ECO:0007669"/>
    <property type="project" value="InterPro"/>
</dbReference>
<reference evidence="6" key="1">
    <citation type="submission" date="2016-06" db="UniProtKB">
        <authorList>
            <consortium name="WormBaseParasite"/>
        </authorList>
    </citation>
    <scope>IDENTIFICATION</scope>
</reference>
<feature type="binding site" evidence="2">
    <location>
        <begin position="126"/>
        <end position="129"/>
    </location>
    <ligand>
        <name>phosphate</name>
        <dbReference type="ChEBI" id="CHEBI:43474"/>
    </ligand>
</feature>
<accession>A0A183UWW6</accession>
<dbReference type="PANTHER" id="PTHR43691">
    <property type="entry name" value="URIDINE PHOSPHORYLASE"/>
    <property type="match status" value="1"/>
</dbReference>
<sequence length="302" mass="33516">MAKTTGGKVPLLNPILEKESEDYLYHFGIAKSSMDLPKLFGDIKPFQYVCCGGSASRITVYAELFAKEIGVDHGKNWSNSDRYVMYKTGPVLWINHGMGVPSLSIMMVETIKLLHYAGASDVTIFRLGTSGGLGVEPGTVVVSSGALNGELEEFYIQYIMGKKVLRPAVLDQQLKEDLCGLAKQLNLPVETGKTLCADDFYEGQARLDGAFCEYTVKDKFEFLERLYQSGVRNIEMEATCFAAMSHRAGIRAAIVCVTLLNRMKGDQVDVEKSKYHEFETRPFKLVTAFIKQQLALPVHGKN</sequence>
<dbReference type="GO" id="GO:0005829">
    <property type="term" value="C:cytosol"/>
    <property type="evidence" value="ECO:0007669"/>
    <property type="project" value="TreeGrafter"/>
</dbReference>
<organism evidence="5 6">
    <name type="scientific">Toxocara canis</name>
    <name type="common">Canine roundworm</name>
    <dbReference type="NCBI Taxonomy" id="6265"/>
    <lineage>
        <taxon>Eukaryota</taxon>
        <taxon>Metazoa</taxon>
        <taxon>Ecdysozoa</taxon>
        <taxon>Nematoda</taxon>
        <taxon>Chromadorea</taxon>
        <taxon>Rhabditida</taxon>
        <taxon>Spirurina</taxon>
        <taxon>Ascaridomorpha</taxon>
        <taxon>Ascaridoidea</taxon>
        <taxon>Toxocaridae</taxon>
        <taxon>Toxocara</taxon>
    </lineage>
</organism>
<evidence type="ECO:0000313" key="5">
    <source>
        <dbReference type="Proteomes" id="UP000050794"/>
    </source>
</evidence>
<gene>
    <name evidence="4" type="ORF">TCNE_LOCUS12986</name>
</gene>
<keyword evidence="5" id="KW-1185">Reference proteome</keyword>
<evidence type="ECO:0000256" key="1">
    <source>
        <dbReference type="ARBA" id="ARBA00010456"/>
    </source>
</evidence>
<name>A0A183UWW6_TOXCA</name>
<dbReference type="GO" id="GO:0006218">
    <property type="term" value="P:uridine catabolic process"/>
    <property type="evidence" value="ECO:0007669"/>
    <property type="project" value="TreeGrafter"/>
</dbReference>